<sequence>MLLEQRFSSLNSVVLKGVQACNPGSSTFLKEEDLRGLADHYNVDLKQEEVWVAKHYLDRKQESLPITDMQCLFGLLDNVMFPTLTQPEPVVKEAPQDVLARAKAKGILDRIGSNQPTSKEHRRNTGRTTKAVHAPTCQPLPLSVSVPSRNQETKGINRTALSGPQELTNRRQTSQVKPKALRLQTLKSTVSSPFSCSSQDGSSSSSCKPEDRTPPKSTNIAFSTTTSTLQPAPPPSAPVVRPRRYHQEVLKPVLFILPPVHFPNFVSHQTSRAGLRPSFSFNRWRTPAPILPLPRSNGGFSKDTMVKSPPLF</sequence>
<feature type="compositionally biased region" description="Polar residues" evidence="1">
    <location>
        <begin position="215"/>
        <end position="230"/>
    </location>
</feature>
<reference evidence="2" key="1">
    <citation type="submission" date="2020-03" db="EMBL/GenBank/DDBJ databases">
        <authorList>
            <person name="Weist P."/>
        </authorList>
    </citation>
    <scope>NUCLEOTIDE SEQUENCE</scope>
</reference>
<dbReference type="AlphaFoldDB" id="A0A9N7V398"/>
<feature type="compositionally biased region" description="Low complexity" evidence="1">
    <location>
        <begin position="191"/>
        <end position="206"/>
    </location>
</feature>
<dbReference type="Proteomes" id="UP001153269">
    <property type="component" value="Unassembled WGS sequence"/>
</dbReference>
<comment type="caution">
    <text evidence="2">The sequence shown here is derived from an EMBL/GenBank/DDBJ whole genome shotgun (WGS) entry which is preliminary data.</text>
</comment>
<evidence type="ECO:0000313" key="2">
    <source>
        <dbReference type="EMBL" id="CAB1441755.1"/>
    </source>
</evidence>
<organism evidence="2 3">
    <name type="scientific">Pleuronectes platessa</name>
    <name type="common">European plaice</name>
    <dbReference type="NCBI Taxonomy" id="8262"/>
    <lineage>
        <taxon>Eukaryota</taxon>
        <taxon>Metazoa</taxon>
        <taxon>Chordata</taxon>
        <taxon>Craniata</taxon>
        <taxon>Vertebrata</taxon>
        <taxon>Euteleostomi</taxon>
        <taxon>Actinopterygii</taxon>
        <taxon>Neopterygii</taxon>
        <taxon>Teleostei</taxon>
        <taxon>Neoteleostei</taxon>
        <taxon>Acanthomorphata</taxon>
        <taxon>Carangaria</taxon>
        <taxon>Pleuronectiformes</taxon>
        <taxon>Pleuronectoidei</taxon>
        <taxon>Pleuronectidae</taxon>
        <taxon>Pleuronectes</taxon>
    </lineage>
</organism>
<feature type="region of interest" description="Disordered" evidence="1">
    <location>
        <begin position="111"/>
        <end position="240"/>
    </location>
</feature>
<proteinExistence type="predicted"/>
<name>A0A9N7V398_PLEPL</name>
<evidence type="ECO:0000256" key="1">
    <source>
        <dbReference type="SAM" id="MobiDB-lite"/>
    </source>
</evidence>
<dbReference type="EMBL" id="CADEAL010002697">
    <property type="protein sequence ID" value="CAB1441755.1"/>
    <property type="molecule type" value="Genomic_DNA"/>
</dbReference>
<accession>A0A9N7V398</accession>
<protein>
    <submittedName>
        <fullName evidence="2">Uncharacterized protein</fullName>
    </submittedName>
</protein>
<keyword evidence="3" id="KW-1185">Reference proteome</keyword>
<feature type="compositionally biased region" description="Polar residues" evidence="1">
    <location>
        <begin position="145"/>
        <end position="176"/>
    </location>
</feature>
<gene>
    <name evidence="2" type="ORF">PLEPLA_LOCUS29491</name>
</gene>
<evidence type="ECO:0000313" key="3">
    <source>
        <dbReference type="Proteomes" id="UP001153269"/>
    </source>
</evidence>